<dbReference type="EMBL" id="CM000849">
    <property type="protein sequence ID" value="KRH07837.1"/>
    <property type="molecule type" value="Genomic_DNA"/>
</dbReference>
<dbReference type="Gramene" id="KRH07837">
    <property type="protein sequence ID" value="KRH07837"/>
    <property type="gene ID" value="GLYMA_16G114500"/>
</dbReference>
<organism evidence="2">
    <name type="scientific">Glycine max</name>
    <name type="common">Soybean</name>
    <name type="synonym">Glycine hispida</name>
    <dbReference type="NCBI Taxonomy" id="3847"/>
    <lineage>
        <taxon>Eukaryota</taxon>
        <taxon>Viridiplantae</taxon>
        <taxon>Streptophyta</taxon>
        <taxon>Embryophyta</taxon>
        <taxon>Tracheophyta</taxon>
        <taxon>Spermatophyta</taxon>
        <taxon>Magnoliopsida</taxon>
        <taxon>eudicotyledons</taxon>
        <taxon>Gunneridae</taxon>
        <taxon>Pentapetalae</taxon>
        <taxon>rosids</taxon>
        <taxon>fabids</taxon>
        <taxon>Fabales</taxon>
        <taxon>Fabaceae</taxon>
        <taxon>Papilionoideae</taxon>
        <taxon>50 kb inversion clade</taxon>
        <taxon>NPAAA clade</taxon>
        <taxon>indigoferoid/millettioid clade</taxon>
        <taxon>Phaseoleae</taxon>
        <taxon>Glycine</taxon>
        <taxon>Glycine subgen. Soja</taxon>
    </lineage>
</organism>
<dbReference type="GO" id="GO:0006289">
    <property type="term" value="P:nucleotide-excision repair"/>
    <property type="evidence" value="ECO:0000318"/>
    <property type="project" value="GO_Central"/>
</dbReference>
<sequence>MVFLQDVVCVTMGTITRIVMDTHSWCYPACIQCHRKTDAEVAPFTCGCGKENDQVVLRYRLEVMVQHNDGNTKFLLWDRECAELIGQSEGEVNRLKIELLTRAFASFRKEGDVDLNAFPQALDRLLGNFLAFRIRIQPNFRNFVALRCSNELDLINVVLDMLPDTKVLFFDVYCYCFSHSDIMYAFYFMQQSVSVTADHDPVARLSFTPKKRLSSNEIDDEAGGSQISPAQLSSNKLARHFDIR</sequence>
<evidence type="ECO:0000313" key="4">
    <source>
        <dbReference type="Proteomes" id="UP000008827"/>
    </source>
</evidence>
<dbReference type="InParanoid" id="A0A0R0FPE9"/>
<dbReference type="GO" id="GO:0000724">
    <property type="term" value="P:double-strand break repair via homologous recombination"/>
    <property type="evidence" value="ECO:0000318"/>
    <property type="project" value="GO_Central"/>
</dbReference>
<accession>A0A0R0FPE9</accession>
<name>A0A0R0FPE9_SOYBN</name>
<dbReference type="GO" id="GO:0006260">
    <property type="term" value="P:DNA replication"/>
    <property type="evidence" value="ECO:0000318"/>
    <property type="project" value="GO_Central"/>
</dbReference>
<evidence type="ECO:0000259" key="1">
    <source>
        <dbReference type="Pfam" id="PF08646"/>
    </source>
</evidence>
<dbReference type="SUPFAM" id="SSF50249">
    <property type="entry name" value="Nucleic acid-binding proteins"/>
    <property type="match status" value="1"/>
</dbReference>
<dbReference type="Pfam" id="PF08646">
    <property type="entry name" value="Rep_fac-A_C"/>
    <property type="match status" value="1"/>
</dbReference>
<reference evidence="2 3" key="1">
    <citation type="journal article" date="2010" name="Nature">
        <title>Genome sequence of the palaeopolyploid soybean.</title>
        <authorList>
            <person name="Schmutz J."/>
            <person name="Cannon S.B."/>
            <person name="Schlueter J."/>
            <person name="Ma J."/>
            <person name="Mitros T."/>
            <person name="Nelson W."/>
            <person name="Hyten D.L."/>
            <person name="Song Q."/>
            <person name="Thelen J.J."/>
            <person name="Cheng J."/>
            <person name="Xu D."/>
            <person name="Hellsten U."/>
            <person name="May G.D."/>
            <person name="Yu Y."/>
            <person name="Sakurai T."/>
            <person name="Umezawa T."/>
            <person name="Bhattacharyya M.K."/>
            <person name="Sandhu D."/>
            <person name="Valliyodan B."/>
            <person name="Lindquist E."/>
            <person name="Peto M."/>
            <person name="Grant D."/>
            <person name="Shu S."/>
            <person name="Goodstein D."/>
            <person name="Barry K."/>
            <person name="Futrell-Griggs M."/>
            <person name="Abernathy B."/>
            <person name="Du J."/>
            <person name="Tian Z."/>
            <person name="Zhu L."/>
            <person name="Gill N."/>
            <person name="Joshi T."/>
            <person name="Libault M."/>
            <person name="Sethuraman A."/>
            <person name="Zhang X.-C."/>
            <person name="Shinozaki K."/>
            <person name="Nguyen H.T."/>
            <person name="Wing R.A."/>
            <person name="Cregan P."/>
            <person name="Specht J."/>
            <person name="Grimwood J."/>
            <person name="Rokhsar D."/>
            <person name="Stacey G."/>
            <person name="Shoemaker R.C."/>
            <person name="Jackson S.A."/>
        </authorList>
    </citation>
    <scope>NUCLEOTIDE SEQUENCE</scope>
    <source>
        <strain evidence="3">cv. Williams 82</strain>
        <tissue evidence="2">Callus</tissue>
    </source>
</reference>
<reference evidence="2" key="3">
    <citation type="submission" date="2018-07" db="EMBL/GenBank/DDBJ databases">
        <title>WGS assembly of Glycine max.</title>
        <authorList>
            <person name="Schmutz J."/>
            <person name="Cannon S."/>
            <person name="Schlueter J."/>
            <person name="Ma J."/>
            <person name="Mitros T."/>
            <person name="Nelson W."/>
            <person name="Hyten D."/>
            <person name="Song Q."/>
            <person name="Thelen J."/>
            <person name="Cheng J."/>
            <person name="Xu D."/>
            <person name="Hellsten U."/>
            <person name="May G."/>
            <person name="Yu Y."/>
            <person name="Sakurai T."/>
            <person name="Umezawa T."/>
            <person name="Bhattacharyya M."/>
            <person name="Sandhu D."/>
            <person name="Valliyodan B."/>
            <person name="Lindquist E."/>
            <person name="Peto M."/>
            <person name="Grant D."/>
            <person name="Shu S."/>
            <person name="Goodstein D."/>
            <person name="Barry K."/>
            <person name="Futrell-Griggs M."/>
            <person name="Abernathy B."/>
            <person name="Du J."/>
            <person name="Tian Z."/>
            <person name="Zhu L."/>
            <person name="Gill N."/>
            <person name="Joshi T."/>
            <person name="Libault M."/>
            <person name="Sethuraman A."/>
            <person name="Zhang X."/>
            <person name="Shinozaki K."/>
            <person name="Nguyen H."/>
            <person name="Wing R."/>
            <person name="Cregan P."/>
            <person name="Specht J."/>
            <person name="Grimwood J."/>
            <person name="Rokhsar D."/>
            <person name="Stacey G."/>
            <person name="Shoemaker R."/>
            <person name="Jackson S."/>
        </authorList>
    </citation>
    <scope>NUCLEOTIDE SEQUENCE</scope>
    <source>
        <tissue evidence="2">Callus</tissue>
    </source>
</reference>
<gene>
    <name evidence="2" type="ORF">GLYMA_16G114500</name>
</gene>
<dbReference type="InterPro" id="IPR012340">
    <property type="entry name" value="NA-bd_OB-fold"/>
</dbReference>
<dbReference type="GO" id="GO:0043047">
    <property type="term" value="F:single-stranded telomeric DNA binding"/>
    <property type="evidence" value="ECO:0000318"/>
    <property type="project" value="GO_Central"/>
</dbReference>
<dbReference type="GO" id="GO:0007004">
    <property type="term" value="P:telomere maintenance via telomerase"/>
    <property type="evidence" value="ECO:0000318"/>
    <property type="project" value="GO_Central"/>
</dbReference>
<dbReference type="EnsemblPlants" id="KRH07837">
    <property type="protein sequence ID" value="KRH07837"/>
    <property type="gene ID" value="GLYMA_16G114500"/>
</dbReference>
<dbReference type="GO" id="GO:0051321">
    <property type="term" value="P:meiotic cell cycle"/>
    <property type="evidence" value="ECO:0000318"/>
    <property type="project" value="GO_Central"/>
</dbReference>
<dbReference type="AlphaFoldDB" id="A0A0R0FPE9"/>
<dbReference type="GO" id="GO:0003684">
    <property type="term" value="F:damaged DNA binding"/>
    <property type="evidence" value="ECO:0000318"/>
    <property type="project" value="GO_Central"/>
</dbReference>
<feature type="domain" description="Replication factor A C-terminal" evidence="1">
    <location>
        <begin position="13"/>
        <end position="98"/>
    </location>
</feature>
<reference evidence="3" key="2">
    <citation type="submission" date="2018-02" db="UniProtKB">
        <authorList>
            <consortium name="EnsemblPlants"/>
        </authorList>
    </citation>
    <scope>IDENTIFICATION</scope>
    <source>
        <strain evidence="3">Williams 82</strain>
    </source>
</reference>
<protein>
    <recommendedName>
        <fullName evidence="1">Replication factor A C-terminal domain-containing protein</fullName>
    </recommendedName>
</protein>
<dbReference type="Proteomes" id="UP000008827">
    <property type="component" value="Chromosome 16"/>
</dbReference>
<dbReference type="Gene3D" id="2.40.50.140">
    <property type="entry name" value="Nucleic acid-binding proteins"/>
    <property type="match status" value="1"/>
</dbReference>
<dbReference type="SMR" id="A0A0R0FPE9"/>
<dbReference type="InterPro" id="IPR013955">
    <property type="entry name" value="Rep_factor-A_C"/>
</dbReference>
<dbReference type="GO" id="GO:0005662">
    <property type="term" value="C:DNA replication factor A complex"/>
    <property type="evidence" value="ECO:0000318"/>
    <property type="project" value="GO_Central"/>
</dbReference>
<keyword evidence="4" id="KW-1185">Reference proteome</keyword>
<evidence type="ECO:0000313" key="3">
    <source>
        <dbReference type="EnsemblPlants" id="KRH07837"/>
    </source>
</evidence>
<proteinExistence type="predicted"/>
<evidence type="ECO:0000313" key="2">
    <source>
        <dbReference type="EMBL" id="KRH07837.1"/>
    </source>
</evidence>